<comment type="similarity">
    <text evidence="2">Belongs to the bacterial solute-binding protein 1 family.</text>
</comment>
<protein>
    <submittedName>
        <fullName evidence="5">Extracellular solute-binding protein</fullName>
    </submittedName>
</protein>
<evidence type="ECO:0000256" key="1">
    <source>
        <dbReference type="ARBA" id="ARBA00004418"/>
    </source>
</evidence>
<dbReference type="Gene3D" id="3.40.190.10">
    <property type="entry name" value="Periplasmic binding protein-like II"/>
    <property type="match status" value="2"/>
</dbReference>
<dbReference type="PANTHER" id="PTHR43649">
    <property type="entry name" value="ARABINOSE-BINDING PROTEIN-RELATED"/>
    <property type="match status" value="1"/>
</dbReference>
<name>A0ABY5UHE9_9HYPH</name>
<dbReference type="InterPro" id="IPR006059">
    <property type="entry name" value="SBP"/>
</dbReference>
<feature type="signal peptide" evidence="4">
    <location>
        <begin position="1"/>
        <end position="25"/>
    </location>
</feature>
<evidence type="ECO:0000313" key="5">
    <source>
        <dbReference type="EMBL" id="UWL61787.1"/>
    </source>
</evidence>
<sequence length="436" mass="48896">MRRRTFLKGSFAVVGAAYISMPAYAQEPVTWWYESADPNQQRAMREGIIDPFNAAHPDYKLTVDYRGSELDKQMRVALLSGRGPDIVYTAGPSYVAPMAQAGQLLPLDDFANEYKWNDRILPVFLEMGKYDGKLYALPKTYETLGLFFNKTLFEKHGWKVPATIEELESLADAMLAEKIIPFASGNANWRPANEHYVSIVLNAIAGPDNVYKALKGELPWTDAVFVKAISKLNEWWKKGYFGPNYFSLSDEQAFAQMASGQAGMMPTGTWQFQRVETYFPSNNAQAGFVGFPSADGREPVFPLGVGSTFSIAAKARNAKGAAAAIDFIFSSDTYEKMNELWQGEWNTPLDNLSDVELKNVQPLYLDTMKTLASAVEANRYGYTTWTFLPPATDAYLVNGIEEVWLERNTVEDFLKKLDESFKQELEQGKVPAIPAR</sequence>
<dbReference type="PANTHER" id="PTHR43649:SF12">
    <property type="entry name" value="DIACETYLCHITOBIOSE BINDING PROTEIN DASA"/>
    <property type="match status" value="1"/>
</dbReference>
<comment type="subcellular location">
    <subcellularLocation>
        <location evidence="1">Periplasm</location>
    </subcellularLocation>
</comment>
<keyword evidence="6" id="KW-1185">Reference proteome</keyword>
<dbReference type="Pfam" id="PF01547">
    <property type="entry name" value="SBP_bac_1"/>
    <property type="match status" value="1"/>
</dbReference>
<organism evidence="5 6">
    <name type="scientific">Brucella pseudintermedia</name>
    <dbReference type="NCBI Taxonomy" id="370111"/>
    <lineage>
        <taxon>Bacteria</taxon>
        <taxon>Pseudomonadati</taxon>
        <taxon>Pseudomonadota</taxon>
        <taxon>Alphaproteobacteria</taxon>
        <taxon>Hyphomicrobiales</taxon>
        <taxon>Brucellaceae</taxon>
        <taxon>Brucella/Ochrobactrum group</taxon>
        <taxon>Brucella</taxon>
    </lineage>
</organism>
<evidence type="ECO:0000256" key="4">
    <source>
        <dbReference type="SAM" id="SignalP"/>
    </source>
</evidence>
<dbReference type="Proteomes" id="UP001058739">
    <property type="component" value="Chromosome 02"/>
</dbReference>
<dbReference type="RefSeq" id="WP_119040863.1">
    <property type="nucleotide sequence ID" value="NZ_CP099968.1"/>
</dbReference>
<gene>
    <name evidence="5" type="ORF">NIK97_18060</name>
</gene>
<keyword evidence="4" id="KW-0732">Signal</keyword>
<evidence type="ECO:0000313" key="6">
    <source>
        <dbReference type="Proteomes" id="UP001058739"/>
    </source>
</evidence>
<feature type="chain" id="PRO_5046093625" evidence="4">
    <location>
        <begin position="26"/>
        <end position="436"/>
    </location>
</feature>
<accession>A0ABY5UHE9</accession>
<proteinExistence type="inferred from homology"/>
<reference evidence="5" key="1">
    <citation type="submission" date="2022-06" db="EMBL/GenBank/DDBJ databases">
        <title>Complete Genome Sequence of Deoxynivalenol-bioadsorption Ochrobactrum pseudintermedium ASAG-D25.</title>
        <authorList>
            <person name="Wang N."/>
        </authorList>
    </citation>
    <scope>NUCLEOTIDE SEQUENCE</scope>
    <source>
        <strain evidence="5">ASAG-D25</strain>
    </source>
</reference>
<dbReference type="SUPFAM" id="SSF53850">
    <property type="entry name" value="Periplasmic binding protein-like II"/>
    <property type="match status" value="1"/>
</dbReference>
<evidence type="ECO:0000256" key="3">
    <source>
        <dbReference type="ARBA" id="ARBA00022764"/>
    </source>
</evidence>
<dbReference type="InterPro" id="IPR050490">
    <property type="entry name" value="Bact_solute-bd_prot1"/>
</dbReference>
<dbReference type="EMBL" id="CP099968">
    <property type="protein sequence ID" value="UWL61787.1"/>
    <property type="molecule type" value="Genomic_DNA"/>
</dbReference>
<evidence type="ECO:0000256" key="2">
    <source>
        <dbReference type="ARBA" id="ARBA00008520"/>
    </source>
</evidence>
<keyword evidence="3" id="KW-0574">Periplasm</keyword>